<feature type="repeat" description="PPR" evidence="2">
    <location>
        <begin position="281"/>
        <end position="315"/>
    </location>
</feature>
<keyword evidence="4" id="KW-1185">Reference proteome</keyword>
<accession>A0A8K0GRD8</accession>
<evidence type="ECO:0000256" key="1">
    <source>
        <dbReference type="ARBA" id="ARBA00022737"/>
    </source>
</evidence>
<dbReference type="PROSITE" id="PS51375">
    <property type="entry name" value="PPR"/>
    <property type="match status" value="6"/>
</dbReference>
<dbReference type="PANTHER" id="PTHR45613:SF9">
    <property type="entry name" value="MITOCHONDRIAL GROUP I INTRON SPLICING FACTOR CCM1"/>
    <property type="match status" value="1"/>
</dbReference>
<protein>
    <recommendedName>
        <fullName evidence="5">Pentatricopeptide repeat-containing protein</fullName>
    </recommendedName>
</protein>
<feature type="repeat" description="PPR" evidence="2">
    <location>
        <begin position="351"/>
        <end position="385"/>
    </location>
</feature>
<comment type="caution">
    <text evidence="3">The sequence shown here is derived from an EMBL/GenBank/DDBJ whole genome shotgun (WGS) entry which is preliminary data.</text>
</comment>
<evidence type="ECO:0000313" key="4">
    <source>
        <dbReference type="Proteomes" id="UP000796880"/>
    </source>
</evidence>
<feature type="repeat" description="PPR" evidence="2">
    <location>
        <begin position="246"/>
        <end position="280"/>
    </location>
</feature>
<evidence type="ECO:0008006" key="5">
    <source>
        <dbReference type="Google" id="ProtNLM"/>
    </source>
</evidence>
<dbReference type="Proteomes" id="UP000796880">
    <property type="component" value="Unassembled WGS sequence"/>
</dbReference>
<feature type="repeat" description="PPR" evidence="2">
    <location>
        <begin position="422"/>
        <end position="456"/>
    </location>
</feature>
<dbReference type="Gene3D" id="1.25.40.10">
    <property type="entry name" value="Tetratricopeptide repeat domain"/>
    <property type="match status" value="4"/>
</dbReference>
<dbReference type="AlphaFoldDB" id="A0A8K0GRD8"/>
<dbReference type="PANTHER" id="PTHR45613">
    <property type="entry name" value="PENTATRICOPEPTIDE REPEAT-CONTAINING PROTEIN"/>
    <property type="match status" value="1"/>
</dbReference>
<dbReference type="InterPro" id="IPR011990">
    <property type="entry name" value="TPR-like_helical_dom_sf"/>
</dbReference>
<feature type="repeat" description="PPR" evidence="2">
    <location>
        <begin position="163"/>
        <end position="197"/>
    </location>
</feature>
<evidence type="ECO:0000256" key="2">
    <source>
        <dbReference type="PROSITE-ProRule" id="PRU00708"/>
    </source>
</evidence>
<feature type="repeat" description="PPR" evidence="2">
    <location>
        <begin position="316"/>
        <end position="350"/>
    </location>
</feature>
<dbReference type="OrthoDB" id="185373at2759"/>
<reference evidence="3" key="1">
    <citation type="submission" date="2020-03" db="EMBL/GenBank/DDBJ databases">
        <title>A high-quality chromosome-level genome assembly of a woody plant with both climbing and erect habits, Rhamnella rubrinervis.</title>
        <authorList>
            <person name="Lu Z."/>
            <person name="Yang Y."/>
            <person name="Zhu X."/>
            <person name="Sun Y."/>
        </authorList>
    </citation>
    <scope>NUCLEOTIDE SEQUENCE</scope>
    <source>
        <strain evidence="3">BYM</strain>
        <tissue evidence="3">Leaf</tissue>
    </source>
</reference>
<sequence length="498" mass="55959">MAVPILKRLLFPIPKHKPISLSAFSSSSSSEQPNSLIPTVVSMLTHHRSKSRWSYLQSLYPNGFDAPEFSQIALQLKNNPHLVLRFFLWTQNKSLCNHSLLSYSTTIHILARGRLKGQAQILIKEAIRLPGLEDRSGESDDLESKPLKVFESLVKTYKQCGSAPFVFDLLIKACLESKRIDPAIQIVRMLLSRGISPRVNTCNCLIRHVSQCRGAHAGFAIYRGVFGLDCEVGEQNVKRVGRISPNVQTLNTLMVGFYQDGLVEKVKEIWDHIAELNCNPDGYSYSILMAAYCEEGKMDEAEDSWKEMRAKKVEPDIVAYNTIIGGFCKIGEIERAEAFFIEMGLNGIESTCTTYEHLINGYCKMGNVDSARLVYEDMRRKGLRPSASTLEALISVFCDKSRVLEALEVLRGALRHFDFCPTGKSYEFLITGLCQEEKMEEALKLQAEMVGKGFKANSDVYSAFICGYMNQGNTEMAEMLRNEMLETQMCGKEGHISC</sequence>
<evidence type="ECO:0000313" key="3">
    <source>
        <dbReference type="EMBL" id="KAF3435639.1"/>
    </source>
</evidence>
<organism evidence="3 4">
    <name type="scientific">Rhamnella rubrinervis</name>
    <dbReference type="NCBI Taxonomy" id="2594499"/>
    <lineage>
        <taxon>Eukaryota</taxon>
        <taxon>Viridiplantae</taxon>
        <taxon>Streptophyta</taxon>
        <taxon>Embryophyta</taxon>
        <taxon>Tracheophyta</taxon>
        <taxon>Spermatophyta</taxon>
        <taxon>Magnoliopsida</taxon>
        <taxon>eudicotyledons</taxon>
        <taxon>Gunneridae</taxon>
        <taxon>Pentapetalae</taxon>
        <taxon>rosids</taxon>
        <taxon>fabids</taxon>
        <taxon>Rosales</taxon>
        <taxon>Rhamnaceae</taxon>
        <taxon>rhamnoid group</taxon>
        <taxon>Rhamneae</taxon>
        <taxon>Rhamnella</taxon>
    </lineage>
</organism>
<gene>
    <name evidence="3" type="ORF">FNV43_RR22730</name>
</gene>
<dbReference type="InterPro" id="IPR002885">
    <property type="entry name" value="PPR_rpt"/>
</dbReference>
<dbReference type="EMBL" id="VOIH02000010">
    <property type="protein sequence ID" value="KAF3435639.1"/>
    <property type="molecule type" value="Genomic_DNA"/>
</dbReference>
<dbReference type="NCBIfam" id="TIGR00756">
    <property type="entry name" value="PPR"/>
    <property type="match status" value="5"/>
</dbReference>
<dbReference type="Pfam" id="PF12854">
    <property type="entry name" value="PPR_1"/>
    <property type="match status" value="1"/>
</dbReference>
<dbReference type="Pfam" id="PF13041">
    <property type="entry name" value="PPR_2"/>
    <property type="match status" value="3"/>
</dbReference>
<keyword evidence="1" id="KW-0677">Repeat</keyword>
<name>A0A8K0GRD8_9ROSA</name>
<proteinExistence type="predicted"/>